<evidence type="ECO:0000256" key="1">
    <source>
        <dbReference type="SAM" id="MobiDB-lite"/>
    </source>
</evidence>
<protein>
    <submittedName>
        <fullName evidence="2">Uncharacterized protein</fullName>
    </submittedName>
</protein>
<reference evidence="2 3" key="1">
    <citation type="submission" date="2017-11" db="EMBL/GenBank/DDBJ databases">
        <title>De-novo sequencing of pomegranate (Punica granatum L.) genome.</title>
        <authorList>
            <person name="Akparov Z."/>
            <person name="Amiraslanov A."/>
            <person name="Hajiyeva S."/>
            <person name="Abbasov M."/>
            <person name="Kaur K."/>
            <person name="Hamwieh A."/>
            <person name="Solovyev V."/>
            <person name="Salamov A."/>
            <person name="Braich B."/>
            <person name="Kosarev P."/>
            <person name="Mahmoud A."/>
            <person name="Hajiyev E."/>
            <person name="Babayeva S."/>
            <person name="Izzatullayeva V."/>
            <person name="Mammadov A."/>
            <person name="Mammadov A."/>
            <person name="Sharifova S."/>
            <person name="Ojaghi J."/>
            <person name="Eynullazada K."/>
            <person name="Bayramov B."/>
            <person name="Abdulazimova A."/>
            <person name="Shahmuradov I."/>
        </authorList>
    </citation>
    <scope>NUCLEOTIDE SEQUENCE [LARGE SCALE GENOMIC DNA]</scope>
    <source>
        <strain evidence="3">cv. AG2017</strain>
        <tissue evidence="2">Leaf</tissue>
    </source>
</reference>
<comment type="caution">
    <text evidence="2">The sequence shown here is derived from an EMBL/GenBank/DDBJ whole genome shotgun (WGS) entry which is preliminary data.</text>
</comment>
<dbReference type="Proteomes" id="UP000233551">
    <property type="component" value="Unassembled WGS sequence"/>
</dbReference>
<evidence type="ECO:0000313" key="2">
    <source>
        <dbReference type="EMBL" id="PKI42245.1"/>
    </source>
</evidence>
<gene>
    <name evidence="2" type="ORF">CRG98_037361</name>
</gene>
<keyword evidence="3" id="KW-1185">Reference proteome</keyword>
<dbReference type="AlphaFoldDB" id="A0A2I0IE05"/>
<feature type="compositionally biased region" description="Basic residues" evidence="1">
    <location>
        <begin position="9"/>
        <end position="21"/>
    </location>
</feature>
<dbReference type="EMBL" id="PGOL01003215">
    <property type="protein sequence ID" value="PKI42245.1"/>
    <property type="molecule type" value="Genomic_DNA"/>
</dbReference>
<organism evidence="2 3">
    <name type="scientific">Punica granatum</name>
    <name type="common">Pomegranate</name>
    <dbReference type="NCBI Taxonomy" id="22663"/>
    <lineage>
        <taxon>Eukaryota</taxon>
        <taxon>Viridiplantae</taxon>
        <taxon>Streptophyta</taxon>
        <taxon>Embryophyta</taxon>
        <taxon>Tracheophyta</taxon>
        <taxon>Spermatophyta</taxon>
        <taxon>Magnoliopsida</taxon>
        <taxon>eudicotyledons</taxon>
        <taxon>Gunneridae</taxon>
        <taxon>Pentapetalae</taxon>
        <taxon>rosids</taxon>
        <taxon>malvids</taxon>
        <taxon>Myrtales</taxon>
        <taxon>Lythraceae</taxon>
        <taxon>Punica</taxon>
    </lineage>
</organism>
<feature type="region of interest" description="Disordered" evidence="1">
    <location>
        <begin position="1"/>
        <end position="39"/>
    </location>
</feature>
<sequence>MEKAEERGRRFRGGGRRREGRAKREFRTPRRPRGAMLEGSLGVNRTCKTKKEGGTDVQPPFSVRRSFLFLCYYYYYYYLFCLKRTFGRKSSFSSFLARLPAVTAEEHRRSEETSDISIFNIQQYYAHSHTNFALRYNEGPI</sequence>
<name>A0A2I0IE05_PUNGR</name>
<proteinExistence type="predicted"/>
<accession>A0A2I0IE05</accession>
<evidence type="ECO:0000313" key="3">
    <source>
        <dbReference type="Proteomes" id="UP000233551"/>
    </source>
</evidence>